<gene>
    <name evidence="2" type="ORF">HMPREF9440_01576</name>
</gene>
<evidence type="ECO:0000313" key="3">
    <source>
        <dbReference type="Proteomes" id="UP000004956"/>
    </source>
</evidence>
<dbReference type="AlphaFoldDB" id="H3KFQ7"/>
<feature type="compositionally biased region" description="Acidic residues" evidence="1">
    <location>
        <begin position="565"/>
        <end position="574"/>
    </location>
</feature>
<sequence>MTDPTDSNDNTERSLRTIREVPAEAEVLGRIRSLNDAEDYAGIIAYCESLPEEARTSDVLGEWARALNNQGQPGETEPFLKALELLSAVPEDARENHFWNFRRAYALYWLDRTIEARPHWREALRHRPGDTDTLEFIEMTDRACAAQMFSMPFEERVADFWKAFSEEEGRFAVGVQSITLGMGSFSAVAARIRELLKLIDNEKWSLGIHLPTAEDPRPTIVFSPQGWRVAAFPMREFLRRAPVELLDRWRFVLGVQPMAEDVFAKISIRLGGVSLSPAELWVTPVTEDHALRLRFTGPAFTGLTQEDVPFIFESLEDLVRFSVGEAAQMRWFNQFAIAPWTGEKVQTGNAGKTVEASGGTPAEATREEGVRPADEAPSAGPREDPRMRLTEFAAWARRKYPDLPTRTLEAELEESVEAIEMPEKDPDCDFLMDVKRIRTTCPGLVNQYRENVKDFTIEYERQGVAAGIFHFRLADDASAEAKTAARESLIRFMRDDIGPDAVLVTGWGTALRYDYVECILWSSRKALEKLVDWCAAHDEVLYAGWHNYVRDAGGIWFKNPNADGPAEEPGDEPGEEARGEAPAGAEATEANEENRLSAGRAESAEPAPGAENVPAAEHATETETEHPSAAAEIGVTAKA</sequence>
<dbReference type="RefSeq" id="WP_008542598.1">
    <property type="nucleotide sequence ID" value="NZ_JH604983.1"/>
</dbReference>
<evidence type="ECO:0000313" key="2">
    <source>
        <dbReference type="EMBL" id="EHY31051.1"/>
    </source>
</evidence>
<evidence type="ECO:0008006" key="4">
    <source>
        <dbReference type="Google" id="ProtNLM"/>
    </source>
</evidence>
<dbReference type="Gene3D" id="1.25.40.10">
    <property type="entry name" value="Tetratricopeptide repeat domain"/>
    <property type="match status" value="1"/>
</dbReference>
<dbReference type="InterPro" id="IPR011990">
    <property type="entry name" value="TPR-like_helical_dom_sf"/>
</dbReference>
<accession>H3KFQ7</accession>
<dbReference type="PATRIC" id="fig|762967.3.peg.1238"/>
<dbReference type="Proteomes" id="UP000004956">
    <property type="component" value="Unassembled WGS sequence"/>
</dbReference>
<protein>
    <recommendedName>
        <fullName evidence="4">Tetratricopeptide repeat protein</fullName>
    </recommendedName>
</protein>
<organism evidence="2 3">
    <name type="scientific">Sutterella parvirubra YIT 11816</name>
    <dbReference type="NCBI Taxonomy" id="762967"/>
    <lineage>
        <taxon>Bacteria</taxon>
        <taxon>Pseudomonadati</taxon>
        <taxon>Pseudomonadota</taxon>
        <taxon>Betaproteobacteria</taxon>
        <taxon>Burkholderiales</taxon>
        <taxon>Sutterellaceae</taxon>
        <taxon>Sutterella</taxon>
    </lineage>
</organism>
<comment type="caution">
    <text evidence="2">The sequence shown here is derived from an EMBL/GenBank/DDBJ whole genome shotgun (WGS) entry which is preliminary data.</text>
</comment>
<dbReference type="OrthoDB" id="3256964at2"/>
<feature type="region of interest" description="Disordered" evidence="1">
    <location>
        <begin position="559"/>
        <end position="639"/>
    </location>
</feature>
<reference evidence="2 3" key="1">
    <citation type="submission" date="2011-11" db="EMBL/GenBank/DDBJ databases">
        <authorList>
            <person name="Weinstock G."/>
            <person name="Sodergren E."/>
            <person name="Clifton S."/>
            <person name="Fulton L."/>
            <person name="Fulton B."/>
            <person name="Courtney L."/>
            <person name="Fronick C."/>
            <person name="Harrison M."/>
            <person name="Strong C."/>
            <person name="Farmer C."/>
            <person name="Delahaunty K."/>
            <person name="Markovic C."/>
            <person name="Hall O."/>
            <person name="Minx P."/>
            <person name="Tomlinson C."/>
            <person name="Mitreva M."/>
            <person name="Hou S."/>
            <person name="Chen J."/>
            <person name="Wollam A."/>
            <person name="Pepin K.H."/>
            <person name="Johnson M."/>
            <person name="Bhonagiri V."/>
            <person name="Zhang X."/>
            <person name="Suruliraj S."/>
            <person name="Warren W."/>
            <person name="Chinwalla A."/>
            <person name="Mardis E.R."/>
            <person name="Wilson R.K."/>
        </authorList>
    </citation>
    <scope>NUCLEOTIDE SEQUENCE [LARGE SCALE GENOMIC DNA]</scope>
    <source>
        <strain evidence="2 3">YIT 11816</strain>
    </source>
</reference>
<name>H3KFQ7_9BURK</name>
<feature type="compositionally biased region" description="Basic and acidic residues" evidence="1">
    <location>
        <begin position="364"/>
        <end position="374"/>
    </location>
</feature>
<feature type="region of interest" description="Disordered" evidence="1">
    <location>
        <begin position="347"/>
        <end position="385"/>
    </location>
</feature>
<keyword evidence="3" id="KW-1185">Reference proteome</keyword>
<dbReference type="EMBL" id="AFBQ01000235">
    <property type="protein sequence ID" value="EHY31051.1"/>
    <property type="molecule type" value="Genomic_DNA"/>
</dbReference>
<evidence type="ECO:0000256" key="1">
    <source>
        <dbReference type="SAM" id="MobiDB-lite"/>
    </source>
</evidence>
<dbReference type="STRING" id="762967.HMPREF9440_01576"/>
<dbReference type="HOGENOM" id="CLU_428202_0_0_4"/>
<proteinExistence type="predicted"/>